<organism evidence="1 2">
    <name type="scientific">Bemisia tabaci</name>
    <name type="common">Sweetpotato whitefly</name>
    <name type="synonym">Aleurodes tabaci</name>
    <dbReference type="NCBI Taxonomy" id="7038"/>
    <lineage>
        <taxon>Eukaryota</taxon>
        <taxon>Metazoa</taxon>
        <taxon>Ecdysozoa</taxon>
        <taxon>Arthropoda</taxon>
        <taxon>Hexapoda</taxon>
        <taxon>Insecta</taxon>
        <taxon>Pterygota</taxon>
        <taxon>Neoptera</taxon>
        <taxon>Paraneoptera</taxon>
        <taxon>Hemiptera</taxon>
        <taxon>Sternorrhyncha</taxon>
        <taxon>Aleyrodoidea</taxon>
        <taxon>Aleyrodidae</taxon>
        <taxon>Aleyrodinae</taxon>
        <taxon>Bemisia</taxon>
    </lineage>
</organism>
<accession>A0A9P0F108</accession>
<evidence type="ECO:0000313" key="2">
    <source>
        <dbReference type="Proteomes" id="UP001152759"/>
    </source>
</evidence>
<dbReference type="Proteomes" id="UP001152759">
    <property type="component" value="Chromosome 2"/>
</dbReference>
<keyword evidence="2" id="KW-1185">Reference proteome</keyword>
<dbReference type="KEGG" id="btab:109030311"/>
<name>A0A9P0F108_BEMTA</name>
<protein>
    <submittedName>
        <fullName evidence="1">Uncharacterized protein</fullName>
    </submittedName>
</protein>
<reference evidence="1" key="1">
    <citation type="submission" date="2021-12" db="EMBL/GenBank/DDBJ databases">
        <authorList>
            <person name="King R."/>
        </authorList>
    </citation>
    <scope>NUCLEOTIDE SEQUENCE</scope>
</reference>
<dbReference type="AlphaFoldDB" id="A0A9P0F108"/>
<sequence>MTRCRILVAMTTAGLFLQSEIHQNAGRCSVMSDSRKNFFTWIVSLIFCCWKPAQRNYSRHSNENCEKFNPSLEMGPLTLRDYVRTLEPYDPQRHGWRGNEPRPVSREIVIKNFDNSSETLLSSSPFKTALPPTHHINTSSTNNHIISSPLAEADSYGSDVRQRYRGLVCDKFDDDGIVKFEDLWLYLSR</sequence>
<dbReference type="EMBL" id="OU963863">
    <property type="protein sequence ID" value="CAH0385188.1"/>
    <property type="molecule type" value="Genomic_DNA"/>
</dbReference>
<gene>
    <name evidence="1" type="ORF">BEMITA_LOCUS4441</name>
</gene>
<evidence type="ECO:0000313" key="1">
    <source>
        <dbReference type="EMBL" id="CAH0385188.1"/>
    </source>
</evidence>
<proteinExistence type="predicted"/>
<dbReference type="OrthoDB" id="6630148at2759"/>